<feature type="region of interest" description="Disordered" evidence="1">
    <location>
        <begin position="29"/>
        <end position="82"/>
    </location>
</feature>
<gene>
    <name evidence="2" type="ORF">SAMN02745704_01691</name>
</gene>
<evidence type="ECO:0000313" key="2">
    <source>
        <dbReference type="EMBL" id="SKA83647.1"/>
    </source>
</evidence>
<accession>A0A1T4X2I0</accession>
<dbReference type="AlphaFoldDB" id="A0A1T4X2I0"/>
<evidence type="ECO:0000256" key="1">
    <source>
        <dbReference type="SAM" id="MobiDB-lite"/>
    </source>
</evidence>
<organism evidence="2 3">
    <name type="scientific">Paucidesulfovibrio gracilis DSM 16080</name>
    <dbReference type="NCBI Taxonomy" id="1121449"/>
    <lineage>
        <taxon>Bacteria</taxon>
        <taxon>Pseudomonadati</taxon>
        <taxon>Thermodesulfobacteriota</taxon>
        <taxon>Desulfovibrionia</taxon>
        <taxon>Desulfovibrionales</taxon>
        <taxon>Desulfovibrionaceae</taxon>
        <taxon>Paucidesulfovibrio</taxon>
    </lineage>
</organism>
<dbReference type="Proteomes" id="UP000190027">
    <property type="component" value="Unassembled WGS sequence"/>
</dbReference>
<name>A0A1T4X2I0_9BACT</name>
<evidence type="ECO:0000313" key="3">
    <source>
        <dbReference type="Proteomes" id="UP000190027"/>
    </source>
</evidence>
<sequence length="82" mass="8516">MLGLVQHGDPAPGLTDAVFVTIIPRPGKGSGFEAFPGMAETGRDGRSLLRGGTERAGRSGLKRSCAQGRPINPPTNGTSHEF</sequence>
<protein>
    <submittedName>
        <fullName evidence="2">Uncharacterized protein</fullName>
    </submittedName>
</protein>
<dbReference type="STRING" id="1121449.SAMN02745704_01691"/>
<proteinExistence type="predicted"/>
<dbReference type="EMBL" id="FUYC01000006">
    <property type="protein sequence ID" value="SKA83647.1"/>
    <property type="molecule type" value="Genomic_DNA"/>
</dbReference>
<reference evidence="2 3" key="1">
    <citation type="submission" date="2017-02" db="EMBL/GenBank/DDBJ databases">
        <authorList>
            <person name="Peterson S.W."/>
        </authorList>
    </citation>
    <scope>NUCLEOTIDE SEQUENCE [LARGE SCALE GENOMIC DNA]</scope>
    <source>
        <strain evidence="2 3">DSM 16080</strain>
    </source>
</reference>
<keyword evidence="3" id="KW-1185">Reference proteome</keyword>
<feature type="compositionally biased region" description="Basic and acidic residues" evidence="1">
    <location>
        <begin position="41"/>
        <end position="57"/>
    </location>
</feature>